<dbReference type="Proteomes" id="UP000414233">
    <property type="component" value="Unassembled WGS sequence"/>
</dbReference>
<dbReference type="InterPro" id="IPR001080">
    <property type="entry name" value="3Fe4S_ferredoxin"/>
</dbReference>
<accession>A0A5E4TQA5</accession>
<dbReference type="PRINTS" id="PR00352">
    <property type="entry name" value="3FE4SFRDOXIN"/>
</dbReference>
<keyword evidence="3 4" id="KW-0411">Iron-sulfur</keyword>
<evidence type="ECO:0000313" key="6">
    <source>
        <dbReference type="Proteomes" id="UP000414233"/>
    </source>
</evidence>
<dbReference type="RefSeq" id="WP_150696439.1">
    <property type="nucleotide sequence ID" value="NZ_CABPRZ010000005.1"/>
</dbReference>
<reference evidence="5 6" key="1">
    <citation type="submission" date="2019-08" db="EMBL/GenBank/DDBJ databases">
        <authorList>
            <person name="Peeters C."/>
        </authorList>
    </citation>
    <scope>NUCLEOTIDE SEQUENCE [LARGE SCALE GENOMIC DNA]</scope>
    <source>
        <strain evidence="5 6">LMG 30175</strain>
    </source>
</reference>
<organism evidence="5 6">
    <name type="scientific">Pandoraea terrae</name>
    <dbReference type="NCBI Taxonomy" id="1537710"/>
    <lineage>
        <taxon>Bacteria</taxon>
        <taxon>Pseudomonadati</taxon>
        <taxon>Pseudomonadota</taxon>
        <taxon>Betaproteobacteria</taxon>
        <taxon>Burkholderiales</taxon>
        <taxon>Burkholderiaceae</taxon>
        <taxon>Pandoraea</taxon>
    </lineage>
</organism>
<keyword evidence="6" id="KW-1185">Reference proteome</keyword>
<dbReference type="GO" id="GO:0009055">
    <property type="term" value="F:electron transfer activity"/>
    <property type="evidence" value="ECO:0007669"/>
    <property type="project" value="UniProtKB-UniRule"/>
</dbReference>
<dbReference type="Pfam" id="PF13370">
    <property type="entry name" value="Fer4_13"/>
    <property type="match status" value="1"/>
</dbReference>
<keyword evidence="4" id="KW-0249">Electron transport</keyword>
<gene>
    <name evidence="5" type="ORF">PTE30175_01492</name>
</gene>
<evidence type="ECO:0000256" key="4">
    <source>
        <dbReference type="RuleBase" id="RU368020"/>
    </source>
</evidence>
<dbReference type="GO" id="GO:0051536">
    <property type="term" value="F:iron-sulfur cluster binding"/>
    <property type="evidence" value="ECO:0007669"/>
    <property type="project" value="UniProtKB-KW"/>
</dbReference>
<sequence length="71" mass="7662">MIKIEVDQSICCGSKMCVTLAPEAFVLLDAGMAGTLPHAADSPFDLLLKAAKSCPTQCIALFRDDEEIKLY</sequence>
<proteinExistence type="predicted"/>
<dbReference type="SUPFAM" id="SSF54862">
    <property type="entry name" value="4Fe-4S ferredoxins"/>
    <property type="match status" value="1"/>
</dbReference>
<keyword evidence="2 4" id="KW-0408">Iron</keyword>
<dbReference type="GO" id="GO:0005506">
    <property type="term" value="F:iron ion binding"/>
    <property type="evidence" value="ECO:0007669"/>
    <property type="project" value="UniProtKB-UniRule"/>
</dbReference>
<comment type="function">
    <text evidence="4">Ferredoxins are iron-sulfur proteins that transfer electrons in a wide variety of metabolic reactions.</text>
</comment>
<dbReference type="OrthoDB" id="164224at2"/>
<evidence type="ECO:0000313" key="5">
    <source>
        <dbReference type="EMBL" id="VVD89781.1"/>
    </source>
</evidence>
<dbReference type="Gene3D" id="3.30.70.20">
    <property type="match status" value="1"/>
</dbReference>
<evidence type="ECO:0000256" key="3">
    <source>
        <dbReference type="ARBA" id="ARBA00023014"/>
    </source>
</evidence>
<dbReference type="EMBL" id="CABPRZ010000005">
    <property type="protein sequence ID" value="VVD89781.1"/>
    <property type="molecule type" value="Genomic_DNA"/>
</dbReference>
<dbReference type="AlphaFoldDB" id="A0A5E4TQA5"/>
<evidence type="ECO:0000256" key="1">
    <source>
        <dbReference type="ARBA" id="ARBA00022723"/>
    </source>
</evidence>
<name>A0A5E4TQA5_9BURK</name>
<keyword evidence="4" id="KW-0813">Transport</keyword>
<keyword evidence="1 4" id="KW-0479">Metal-binding</keyword>
<evidence type="ECO:0000256" key="2">
    <source>
        <dbReference type="ARBA" id="ARBA00023004"/>
    </source>
</evidence>
<protein>
    <recommendedName>
        <fullName evidence="4">Ferredoxin</fullName>
    </recommendedName>
</protein>